<evidence type="ECO:0000256" key="10">
    <source>
        <dbReference type="SAM" id="SignalP"/>
    </source>
</evidence>
<dbReference type="AlphaFoldDB" id="A0A9C6WAM7"/>
<keyword evidence="2" id="KW-0433">Leucine-rich repeat</keyword>
<dbReference type="Proteomes" id="UP000515211">
    <property type="component" value="Chromosome 7"/>
</dbReference>
<organism evidence="12 13">
    <name type="scientific">Arachis duranensis</name>
    <name type="common">Wild peanut</name>
    <dbReference type="NCBI Taxonomy" id="130453"/>
    <lineage>
        <taxon>Eukaryota</taxon>
        <taxon>Viridiplantae</taxon>
        <taxon>Streptophyta</taxon>
        <taxon>Embryophyta</taxon>
        <taxon>Tracheophyta</taxon>
        <taxon>Spermatophyta</taxon>
        <taxon>Magnoliopsida</taxon>
        <taxon>eudicotyledons</taxon>
        <taxon>Gunneridae</taxon>
        <taxon>Pentapetalae</taxon>
        <taxon>rosids</taxon>
        <taxon>fabids</taxon>
        <taxon>Fabales</taxon>
        <taxon>Fabaceae</taxon>
        <taxon>Papilionoideae</taxon>
        <taxon>50 kb inversion clade</taxon>
        <taxon>dalbergioids sensu lato</taxon>
        <taxon>Dalbergieae</taxon>
        <taxon>Pterocarpus clade</taxon>
        <taxon>Arachis</taxon>
    </lineage>
</organism>
<accession>A0A9C6WAM7</accession>
<dbReference type="PANTHER" id="PTHR48063:SF112">
    <property type="entry name" value="RECEPTOR LIKE PROTEIN 30-LIKE"/>
    <property type="match status" value="1"/>
</dbReference>
<dbReference type="GeneID" id="127740679"/>
<evidence type="ECO:0000256" key="2">
    <source>
        <dbReference type="ARBA" id="ARBA00022614"/>
    </source>
</evidence>
<dbReference type="InterPro" id="IPR001611">
    <property type="entry name" value="Leu-rich_rpt"/>
</dbReference>
<keyword evidence="12" id="KW-1185">Reference proteome</keyword>
<comment type="subcellular location">
    <subcellularLocation>
        <location evidence="1">Membrane</location>
        <topology evidence="1">Single-pass type I membrane protein</topology>
    </subcellularLocation>
</comment>
<feature type="chain" id="PRO_5038711738" evidence="10">
    <location>
        <begin position="28"/>
        <end position="214"/>
    </location>
</feature>
<evidence type="ECO:0000256" key="3">
    <source>
        <dbReference type="ARBA" id="ARBA00022692"/>
    </source>
</evidence>
<keyword evidence="3" id="KW-0812">Transmembrane</keyword>
<evidence type="ECO:0000256" key="9">
    <source>
        <dbReference type="ARBA" id="ARBA00023180"/>
    </source>
</evidence>
<keyword evidence="9" id="KW-0325">Glycoprotein</keyword>
<dbReference type="InterPro" id="IPR013210">
    <property type="entry name" value="LRR_N_plant-typ"/>
</dbReference>
<evidence type="ECO:0000256" key="4">
    <source>
        <dbReference type="ARBA" id="ARBA00022729"/>
    </source>
</evidence>
<gene>
    <name evidence="13" type="primary">LOC127740679</name>
</gene>
<dbReference type="SUPFAM" id="SSF52058">
    <property type="entry name" value="L domain-like"/>
    <property type="match status" value="1"/>
</dbReference>
<evidence type="ECO:0000256" key="1">
    <source>
        <dbReference type="ARBA" id="ARBA00004479"/>
    </source>
</evidence>
<keyword evidence="7" id="KW-0472">Membrane</keyword>
<proteinExistence type="predicted"/>
<evidence type="ECO:0000313" key="13">
    <source>
        <dbReference type="RefSeq" id="XP_052108032.1"/>
    </source>
</evidence>
<dbReference type="PANTHER" id="PTHR48063">
    <property type="entry name" value="LRR RECEPTOR-LIKE KINASE"/>
    <property type="match status" value="1"/>
</dbReference>
<dbReference type="GO" id="GO:0016020">
    <property type="term" value="C:membrane"/>
    <property type="evidence" value="ECO:0007669"/>
    <property type="project" value="UniProtKB-SubCell"/>
</dbReference>
<dbReference type="InterPro" id="IPR032675">
    <property type="entry name" value="LRR_dom_sf"/>
</dbReference>
<protein>
    <submittedName>
        <fullName evidence="13">Receptor-like protein EIX2</fullName>
    </submittedName>
</protein>
<evidence type="ECO:0000256" key="5">
    <source>
        <dbReference type="ARBA" id="ARBA00022737"/>
    </source>
</evidence>
<reference evidence="12" key="1">
    <citation type="journal article" date="2016" name="Nat. Genet.">
        <title>The genome sequences of Arachis duranensis and Arachis ipaensis, the diploid ancestors of cultivated peanut.</title>
        <authorList>
            <person name="Bertioli D.J."/>
            <person name="Cannon S.B."/>
            <person name="Froenicke L."/>
            <person name="Huang G."/>
            <person name="Farmer A.D."/>
            <person name="Cannon E.K."/>
            <person name="Liu X."/>
            <person name="Gao D."/>
            <person name="Clevenger J."/>
            <person name="Dash S."/>
            <person name="Ren L."/>
            <person name="Moretzsohn M.C."/>
            <person name="Shirasawa K."/>
            <person name="Huang W."/>
            <person name="Vidigal B."/>
            <person name="Abernathy B."/>
            <person name="Chu Y."/>
            <person name="Niederhuth C.E."/>
            <person name="Umale P."/>
            <person name="Araujo A.C."/>
            <person name="Kozik A."/>
            <person name="Kim K.D."/>
            <person name="Burow M.D."/>
            <person name="Varshney R.K."/>
            <person name="Wang X."/>
            <person name="Zhang X."/>
            <person name="Barkley N."/>
            <person name="Guimaraes P.M."/>
            <person name="Isobe S."/>
            <person name="Guo B."/>
            <person name="Liao B."/>
            <person name="Stalker H.T."/>
            <person name="Schmitz R.J."/>
            <person name="Scheffler B.E."/>
            <person name="Leal-Bertioli S.C."/>
            <person name="Xun X."/>
            <person name="Jackson S.A."/>
            <person name="Michelmore R."/>
            <person name="Ozias-Akins P."/>
        </authorList>
    </citation>
    <scope>NUCLEOTIDE SEQUENCE [LARGE SCALE GENOMIC DNA]</scope>
    <source>
        <strain evidence="12">cv. V14167</strain>
    </source>
</reference>
<evidence type="ECO:0000256" key="7">
    <source>
        <dbReference type="ARBA" id="ARBA00023136"/>
    </source>
</evidence>
<dbReference type="Pfam" id="PF08263">
    <property type="entry name" value="LRRNT_2"/>
    <property type="match status" value="1"/>
</dbReference>
<evidence type="ECO:0000256" key="8">
    <source>
        <dbReference type="ARBA" id="ARBA00023170"/>
    </source>
</evidence>
<evidence type="ECO:0000256" key="6">
    <source>
        <dbReference type="ARBA" id="ARBA00022989"/>
    </source>
</evidence>
<keyword evidence="5" id="KW-0677">Repeat</keyword>
<feature type="domain" description="Leucine-rich repeat-containing N-terminal plant-type" evidence="11">
    <location>
        <begin position="41"/>
        <end position="77"/>
    </location>
</feature>
<dbReference type="RefSeq" id="XP_052108032.1">
    <property type="nucleotide sequence ID" value="XM_052252072.1"/>
</dbReference>
<dbReference type="Pfam" id="PF00560">
    <property type="entry name" value="LRR_1"/>
    <property type="match status" value="1"/>
</dbReference>
<feature type="signal peptide" evidence="10">
    <location>
        <begin position="1"/>
        <end position="27"/>
    </location>
</feature>
<evidence type="ECO:0000313" key="12">
    <source>
        <dbReference type="Proteomes" id="UP000515211"/>
    </source>
</evidence>
<dbReference type="Gene3D" id="3.80.10.10">
    <property type="entry name" value="Ribonuclease Inhibitor"/>
    <property type="match status" value="1"/>
</dbReference>
<keyword evidence="4 10" id="KW-0732">Signal</keyword>
<dbReference type="InterPro" id="IPR046956">
    <property type="entry name" value="RLP23-like"/>
</dbReference>
<dbReference type="KEGG" id="adu:127740679"/>
<sequence length="214" mass="24328">MGVRYHTIIGACAFLLVVAELAHLCSCANSSLHLHSPCVERERQALVKFKESLIDPSNLLFSWQGVHCCQWKGIGCDNVTGHVVKLDLTTSFERCQRSQPFGDQYNFWDTYEIMDDACKHSYYDSVEALNVNPSLLELEYLTHLDLGGNFFRHNPIPMFIGSMQQLRYLSLSNAGFGGRIPKNLGNLTNLHFLDLSGNEFCHLWTSICFLNCHY</sequence>
<keyword evidence="8" id="KW-0675">Receptor</keyword>
<keyword evidence="6" id="KW-1133">Transmembrane helix</keyword>
<name>A0A9C6WAM7_ARADU</name>
<reference evidence="13" key="2">
    <citation type="submission" date="2025-08" db="UniProtKB">
        <authorList>
            <consortium name="RefSeq"/>
        </authorList>
    </citation>
    <scope>IDENTIFICATION</scope>
    <source>
        <tissue evidence="13">Whole plant</tissue>
    </source>
</reference>
<evidence type="ECO:0000259" key="11">
    <source>
        <dbReference type="Pfam" id="PF08263"/>
    </source>
</evidence>